<feature type="domain" description="Schlafen AlbA-2" evidence="1">
    <location>
        <begin position="537"/>
        <end position="695"/>
    </location>
</feature>
<dbReference type="InterPro" id="IPR005583">
    <property type="entry name" value="YaaA"/>
</dbReference>
<keyword evidence="3" id="KW-1185">Reference proteome</keyword>
<accession>H1Z391</accession>
<reference evidence="2 3" key="1">
    <citation type="submission" date="2011-10" db="EMBL/GenBank/DDBJ databases">
        <title>The Improved High-Quality Draft genome of Methanoplanus limicola DSM 2279.</title>
        <authorList>
            <consortium name="US DOE Joint Genome Institute (JGI-PGF)"/>
            <person name="Lucas S."/>
            <person name="Copeland A."/>
            <person name="Lapidus A."/>
            <person name="Glavina del Rio T."/>
            <person name="Dalin E."/>
            <person name="Tice H."/>
            <person name="Bruce D."/>
            <person name="Goodwin L."/>
            <person name="Pitluck S."/>
            <person name="Peters L."/>
            <person name="Mikhailova N."/>
            <person name="Lu M."/>
            <person name="Kyrpides N."/>
            <person name="Mavromatis K."/>
            <person name="Ivanova N."/>
            <person name="Markowitz V."/>
            <person name="Cheng J.-F."/>
            <person name="Hugenholtz P."/>
            <person name="Woyke T."/>
            <person name="Wu D."/>
            <person name="Wirth R."/>
            <person name="Brambilla E.-M."/>
            <person name="Klenk H.-P."/>
            <person name="Eisen J.A."/>
        </authorList>
    </citation>
    <scope>NUCLEOTIDE SEQUENCE [LARGE SCALE GENOMIC DNA]</scope>
    <source>
        <strain evidence="2 3">DSM 2279</strain>
    </source>
</reference>
<proteinExistence type="predicted"/>
<dbReference type="HOGENOM" id="CLU_387651_0_0_2"/>
<dbReference type="InterPro" id="IPR007421">
    <property type="entry name" value="Schlafen_AlbA_2_dom"/>
</dbReference>
<dbReference type="OrthoDB" id="387697at2157"/>
<evidence type="ECO:0000259" key="1">
    <source>
        <dbReference type="Pfam" id="PF04326"/>
    </source>
</evidence>
<organism evidence="2 3">
    <name type="scientific">Methanoplanus limicola DSM 2279</name>
    <dbReference type="NCBI Taxonomy" id="937775"/>
    <lineage>
        <taxon>Archaea</taxon>
        <taxon>Methanobacteriati</taxon>
        <taxon>Methanobacteriota</taxon>
        <taxon>Stenosarchaea group</taxon>
        <taxon>Methanomicrobia</taxon>
        <taxon>Methanomicrobiales</taxon>
        <taxon>Methanomicrobiaceae</taxon>
        <taxon>Methanoplanus</taxon>
    </lineage>
</organism>
<evidence type="ECO:0000313" key="3">
    <source>
        <dbReference type="Proteomes" id="UP000005741"/>
    </source>
</evidence>
<dbReference type="Pfam" id="PF04326">
    <property type="entry name" value="SLFN_AlbA_2"/>
    <property type="match status" value="1"/>
</dbReference>
<dbReference type="EMBL" id="CM001436">
    <property type="protein sequence ID" value="EHQ36506.1"/>
    <property type="molecule type" value="Genomic_DNA"/>
</dbReference>
<dbReference type="Proteomes" id="UP000005741">
    <property type="component" value="Chromosome"/>
</dbReference>
<dbReference type="RefSeq" id="WP_004078854.1">
    <property type="nucleotide sequence ID" value="NZ_CM001436.1"/>
</dbReference>
<evidence type="ECO:0000313" key="2">
    <source>
        <dbReference type="EMBL" id="EHQ36506.1"/>
    </source>
</evidence>
<name>H1Z391_9EURY</name>
<protein>
    <submittedName>
        <fullName evidence="2">AAA-4 family protein</fullName>
    </submittedName>
</protein>
<sequence length="712" mass="81698">MAGNVQAADGWAKAASEFIWNVNLSDFSGSQEYEGYFTDVITPKNLPDFEEKFRSAVNRPGAANFAVSGEVCFWKNYYSNDRRESLTSRILGRFSDPVTWNKFAHSLKRLAGDFTVGNFFEMRRLSGFDSGFAIPVTFLSFYDPDNYPMTDRHTGRWWNSNKKRFGYSGRPDFVFRSGVVSGSGEDDAISNYNAYKGLTEFCRDYSSFLNEKTGSGWRAADVEKAIFYAQINGIVLSPLTDVVFPDEEYDLNYSDYKPEGPVLILTVDSFHKSSDGEKSGYSPEFSFADSGVGPESVRLIMENRAEIYGKIRSNKIVWDNFENEIINNRDLRYGPDFSGGDESGEYLPAIFRYNGDFYDGLDDEGRGRLLHSDKHLLIISACYGLLSPFEYVQNYSCQFGNDNAAYWQWTKNKTLSKILADYITVRGVKLIFDFTDCDIGSYHRSIDWEYVEKETGAEILHCYHEWAEGDKALKFFGEFVNDVIFARSDEEILNLDYSRSISNIHFSRSLRPEMEVKPKKLQNLLDIIDSGERGVAEFKTSAFWSENPENYVDDNRFGWLGRGYSKFKIARNIVSFLNSNGGNLIIGVKENPEDDSLNIVGIESEFSKLRSRNTDGYRRKIVDDVINKMIYPKDVKNHFSRYFAIDFHEVKGEILCWIQVFKSDDVPFYVVLRDSPDGGSEEIFYIREDSASVELSPKHTGEYIMKHFCRRY</sequence>
<dbReference type="Gene3D" id="3.30.950.30">
    <property type="entry name" value="Schlafen, AAA domain"/>
    <property type="match status" value="1"/>
</dbReference>
<dbReference type="InterPro" id="IPR038461">
    <property type="entry name" value="Schlafen_AlbA_2_dom_sf"/>
</dbReference>
<dbReference type="InParanoid" id="H1Z391"/>
<dbReference type="Pfam" id="PF03883">
    <property type="entry name" value="H2O2_YaaD"/>
    <property type="match status" value="1"/>
</dbReference>
<gene>
    <name evidence="2" type="ORF">Metlim_2458</name>
</gene>
<dbReference type="AlphaFoldDB" id="H1Z391"/>